<comment type="caution">
    <text evidence="2">The sequence shown here is derived from an EMBL/GenBank/DDBJ whole genome shotgun (WGS) entry which is preliminary data.</text>
</comment>
<name>A0A9J6H2P4_HAELO</name>
<accession>A0A9J6H2P4</accession>
<evidence type="ECO:0000256" key="1">
    <source>
        <dbReference type="SAM" id="MobiDB-lite"/>
    </source>
</evidence>
<keyword evidence="3" id="KW-1185">Reference proteome</keyword>
<reference evidence="2 3" key="1">
    <citation type="journal article" date="2020" name="Cell">
        <title>Large-Scale Comparative Analyses of Tick Genomes Elucidate Their Genetic Diversity and Vector Capacities.</title>
        <authorList>
            <consortium name="Tick Genome and Microbiome Consortium (TIGMIC)"/>
            <person name="Jia N."/>
            <person name="Wang J."/>
            <person name="Shi W."/>
            <person name="Du L."/>
            <person name="Sun Y."/>
            <person name="Zhan W."/>
            <person name="Jiang J.F."/>
            <person name="Wang Q."/>
            <person name="Zhang B."/>
            <person name="Ji P."/>
            <person name="Bell-Sakyi L."/>
            <person name="Cui X.M."/>
            <person name="Yuan T.T."/>
            <person name="Jiang B.G."/>
            <person name="Yang W.F."/>
            <person name="Lam T.T."/>
            <person name="Chang Q.C."/>
            <person name="Ding S.J."/>
            <person name="Wang X.J."/>
            <person name="Zhu J.G."/>
            <person name="Ruan X.D."/>
            <person name="Zhao L."/>
            <person name="Wei J.T."/>
            <person name="Ye R.Z."/>
            <person name="Que T.C."/>
            <person name="Du C.H."/>
            <person name="Zhou Y.H."/>
            <person name="Cheng J.X."/>
            <person name="Dai P.F."/>
            <person name="Guo W.B."/>
            <person name="Han X.H."/>
            <person name="Huang E.J."/>
            <person name="Li L.F."/>
            <person name="Wei W."/>
            <person name="Gao Y.C."/>
            <person name="Liu J.Z."/>
            <person name="Shao H.Z."/>
            <person name="Wang X."/>
            <person name="Wang C.C."/>
            <person name="Yang T.C."/>
            <person name="Huo Q.B."/>
            <person name="Li W."/>
            <person name="Chen H.Y."/>
            <person name="Chen S.E."/>
            <person name="Zhou L.G."/>
            <person name="Ni X.B."/>
            <person name="Tian J.H."/>
            <person name="Sheng Y."/>
            <person name="Liu T."/>
            <person name="Pan Y.S."/>
            <person name="Xia L.Y."/>
            <person name="Li J."/>
            <person name="Zhao F."/>
            <person name="Cao W.C."/>
        </authorList>
    </citation>
    <scope>NUCLEOTIDE SEQUENCE [LARGE SCALE GENOMIC DNA]</scope>
    <source>
        <strain evidence="2">HaeL-2018</strain>
    </source>
</reference>
<dbReference type="Proteomes" id="UP000821853">
    <property type="component" value="Chromosome 9"/>
</dbReference>
<dbReference type="EMBL" id="JABSTR010000011">
    <property type="protein sequence ID" value="KAH9381248.1"/>
    <property type="molecule type" value="Genomic_DNA"/>
</dbReference>
<feature type="region of interest" description="Disordered" evidence="1">
    <location>
        <begin position="1"/>
        <end position="102"/>
    </location>
</feature>
<dbReference type="AlphaFoldDB" id="A0A9J6H2P4"/>
<proteinExistence type="predicted"/>
<protein>
    <submittedName>
        <fullName evidence="2">Uncharacterized protein</fullName>
    </submittedName>
</protein>
<dbReference type="VEuPathDB" id="VectorBase:HLOH_042841"/>
<gene>
    <name evidence="2" type="ORF">HPB48_014441</name>
</gene>
<evidence type="ECO:0000313" key="2">
    <source>
        <dbReference type="EMBL" id="KAH9381248.1"/>
    </source>
</evidence>
<evidence type="ECO:0000313" key="3">
    <source>
        <dbReference type="Proteomes" id="UP000821853"/>
    </source>
</evidence>
<sequence length="166" mass="18544">MMHEHRVLRTMVRDNSTHREAAASVRRRRRSSRRRRRQSRSISRPSDLRTTAAPPLAPPPQVLTQEEPRPPVVPPHQANIASGTVSADDWPPLPQTASAAGKSAIEVKGPHVKHSDEERLADEKVLRMLKQLLNTMRKLIAGLQSQSAKIVVHVLDALEPLIEALQ</sequence>
<organism evidence="2 3">
    <name type="scientific">Haemaphysalis longicornis</name>
    <name type="common">Bush tick</name>
    <dbReference type="NCBI Taxonomy" id="44386"/>
    <lineage>
        <taxon>Eukaryota</taxon>
        <taxon>Metazoa</taxon>
        <taxon>Ecdysozoa</taxon>
        <taxon>Arthropoda</taxon>
        <taxon>Chelicerata</taxon>
        <taxon>Arachnida</taxon>
        <taxon>Acari</taxon>
        <taxon>Parasitiformes</taxon>
        <taxon>Ixodida</taxon>
        <taxon>Ixodoidea</taxon>
        <taxon>Ixodidae</taxon>
        <taxon>Haemaphysalinae</taxon>
        <taxon>Haemaphysalis</taxon>
    </lineage>
</organism>
<feature type="compositionally biased region" description="Basic and acidic residues" evidence="1">
    <location>
        <begin position="1"/>
        <end position="21"/>
    </location>
</feature>
<feature type="compositionally biased region" description="Basic residues" evidence="1">
    <location>
        <begin position="25"/>
        <end position="39"/>
    </location>
</feature>